<dbReference type="Pfam" id="PF13688">
    <property type="entry name" value="Reprolysin_5"/>
    <property type="match status" value="1"/>
</dbReference>
<dbReference type="RefSeq" id="WP_079666335.1">
    <property type="nucleotide sequence ID" value="NZ_FUYZ01000002.1"/>
</dbReference>
<dbReference type="Pfam" id="PF18962">
    <property type="entry name" value="Por_Secre_tail"/>
    <property type="match status" value="1"/>
</dbReference>
<dbReference type="GO" id="GO:0004222">
    <property type="term" value="F:metalloendopeptidase activity"/>
    <property type="evidence" value="ECO:0007669"/>
    <property type="project" value="InterPro"/>
</dbReference>
<dbReference type="EMBL" id="FUYZ01000002">
    <property type="protein sequence ID" value="SKB75778.1"/>
    <property type="molecule type" value="Genomic_DNA"/>
</dbReference>
<reference evidence="3 4" key="1">
    <citation type="submission" date="2017-02" db="EMBL/GenBank/DDBJ databases">
        <authorList>
            <person name="Peterson S.W."/>
        </authorList>
    </citation>
    <scope>NUCLEOTIDE SEQUENCE [LARGE SCALE GENOMIC DNA]</scope>
    <source>
        <strain evidence="3 4">DSM 22323</strain>
    </source>
</reference>
<dbReference type="PANTHER" id="PTHR11905">
    <property type="entry name" value="ADAM A DISINTEGRIN AND METALLOPROTEASE DOMAIN"/>
    <property type="match status" value="1"/>
</dbReference>
<proteinExistence type="predicted"/>
<feature type="domain" description="Peptidase M12B" evidence="2">
    <location>
        <begin position="219"/>
        <end position="384"/>
    </location>
</feature>
<organism evidence="3 4">
    <name type="scientific">Soonwooa buanensis</name>
    <dbReference type="NCBI Taxonomy" id="619805"/>
    <lineage>
        <taxon>Bacteria</taxon>
        <taxon>Pseudomonadati</taxon>
        <taxon>Bacteroidota</taxon>
        <taxon>Flavobacteriia</taxon>
        <taxon>Flavobacteriales</taxon>
        <taxon>Weeksellaceae</taxon>
        <taxon>Chryseobacterium group</taxon>
        <taxon>Soonwooa</taxon>
    </lineage>
</organism>
<dbReference type="SUPFAM" id="SSF49854">
    <property type="entry name" value="Spermadhesin, CUB domain"/>
    <property type="match status" value="1"/>
</dbReference>
<dbReference type="Gene3D" id="2.60.120.290">
    <property type="entry name" value="Spermadhesin, CUB domain"/>
    <property type="match status" value="1"/>
</dbReference>
<dbReference type="InterPro" id="IPR035914">
    <property type="entry name" value="Sperma_CUB_dom_sf"/>
</dbReference>
<keyword evidence="1" id="KW-0732">Signal</keyword>
<dbReference type="PANTHER" id="PTHR11905:SF159">
    <property type="entry name" value="ADAM METALLOPROTEASE"/>
    <property type="match status" value="1"/>
</dbReference>
<dbReference type="STRING" id="619805.SAMN05660477_01068"/>
<evidence type="ECO:0000313" key="3">
    <source>
        <dbReference type="EMBL" id="SKB75778.1"/>
    </source>
</evidence>
<dbReference type="SUPFAM" id="SSF55486">
    <property type="entry name" value="Metalloproteases ('zincins'), catalytic domain"/>
    <property type="match status" value="1"/>
</dbReference>
<dbReference type="Proteomes" id="UP000191112">
    <property type="component" value="Unassembled WGS sequence"/>
</dbReference>
<name>A0A1T5DVB5_9FLAO</name>
<sequence>MKGILQVIFLFCAFSLSFGQSGQKVAKRIMDYKTSKQSFESYNLFKKNEVASKNAVYKQSATDAIVLDLDKKQLESLVSKRPTAIEMTFPFREKMITVELLQNDIFGGEKTLTVQTDKGEFKNYKPGVYYQGIIKGDASSIVAFSFFEDDVVGLASDLKIGNVVLGKAVSSEDFVVYSDATLTGKSQFVCKADALMENQNQKISFDPNAISKTAQTTENCVRVYYEICNKPYIQNGRDVTKTTNWITAIHNNIGTLYNNDGVKMSLHEIFVWTSADPYTGSFDENLAKFKATRTSFNGDLAHLVNYPSTTSVAYLNSLCSVSKYAYSGIDMTYANVPTYSWTIMAMTHEMGHSLGSPHTHACVWNGDNTPIDGCGPVGGYSEGCDGPIPAKGTIMSYCHLVGGVGINLALGFGPQPGALIRQTVDSKACLNTDCVTGCNPTVSNLQISNLTPNSLTATIIDNNGGTEWKYKIAKTDGTVVKSGVVTNKVINIATLEPNTYYTISVGVNCGGENSYAVTQLIMTDAQWCGSNYNFTDSGGEDRDYGNSEVIVKTFTPSNPNDKIKLTFTEFVTEQGGDMMRIYDGPNIASTPFLHNGSINISGTQNLGSFESTHPTGAITIRFSSNASVVEKGWIAKVECKTLSTIDVKTIGFSLAVTGSKNTLIVKSNKVIDKLEIFDMAGKIVKTDLALDRNSEVNISRLASGVYVAYATIEGQVISKKFVK</sequence>
<dbReference type="OrthoDB" id="1182309at2"/>
<dbReference type="GO" id="GO:0006509">
    <property type="term" value="P:membrane protein ectodomain proteolysis"/>
    <property type="evidence" value="ECO:0007669"/>
    <property type="project" value="TreeGrafter"/>
</dbReference>
<dbReference type="Gene3D" id="3.40.390.10">
    <property type="entry name" value="Collagenase (Catalytic Domain)"/>
    <property type="match status" value="1"/>
</dbReference>
<dbReference type="InterPro" id="IPR024079">
    <property type="entry name" value="MetalloPept_cat_dom_sf"/>
</dbReference>
<evidence type="ECO:0000256" key="1">
    <source>
        <dbReference type="ARBA" id="ARBA00022729"/>
    </source>
</evidence>
<evidence type="ECO:0000259" key="2">
    <source>
        <dbReference type="PROSITE" id="PS50215"/>
    </source>
</evidence>
<dbReference type="AlphaFoldDB" id="A0A1T5DVB5"/>
<dbReference type="InterPro" id="IPR026444">
    <property type="entry name" value="Secre_tail"/>
</dbReference>
<evidence type="ECO:0000313" key="4">
    <source>
        <dbReference type="Proteomes" id="UP000191112"/>
    </source>
</evidence>
<gene>
    <name evidence="3" type="ORF">SAMN05660477_01068</name>
</gene>
<keyword evidence="4" id="KW-1185">Reference proteome</keyword>
<dbReference type="PROSITE" id="PS50215">
    <property type="entry name" value="ADAM_MEPRO"/>
    <property type="match status" value="1"/>
</dbReference>
<dbReference type="InterPro" id="IPR001590">
    <property type="entry name" value="Peptidase_M12B"/>
</dbReference>
<dbReference type="NCBIfam" id="TIGR04183">
    <property type="entry name" value="Por_Secre_tail"/>
    <property type="match status" value="1"/>
</dbReference>
<protein>
    <submittedName>
        <fullName evidence="3">Por secretion system C-terminal sorting domain-containing protein</fullName>
    </submittedName>
</protein>
<accession>A0A1T5DVB5</accession>